<dbReference type="InterPro" id="IPR014030">
    <property type="entry name" value="Ketoacyl_synth_N"/>
</dbReference>
<keyword evidence="19" id="KW-1185">Reference proteome</keyword>
<dbReference type="NCBIfam" id="NF005589">
    <property type="entry name" value="PRK07314.1"/>
    <property type="match status" value="1"/>
</dbReference>
<dbReference type="Gene3D" id="3.40.47.10">
    <property type="match status" value="1"/>
</dbReference>
<comment type="pathway">
    <text evidence="1 14">Lipid metabolism; fatty acid biosynthesis.</text>
</comment>
<accession>A0A4U1D759</accession>
<dbReference type="PROSITE" id="PS52004">
    <property type="entry name" value="KS3_2"/>
    <property type="match status" value="1"/>
</dbReference>
<dbReference type="EC" id="2.3.1.179" evidence="3 14"/>
<keyword evidence="6 14" id="KW-0808">Transferase</keyword>
<name>A0A4U1D759_9BACI</name>
<evidence type="ECO:0000256" key="14">
    <source>
        <dbReference type="PIRNR" id="PIRNR000447"/>
    </source>
</evidence>
<evidence type="ECO:0000256" key="15">
    <source>
        <dbReference type="PIRSR" id="PIRSR000447-1"/>
    </source>
</evidence>
<keyword evidence="5 14" id="KW-0444">Lipid biosynthesis</keyword>
<comment type="function">
    <text evidence="11 14">Involved in the type II fatty acid elongation cycle. Catalyzes the elongation of a wide range of acyl-ACP by the addition of two carbons from malonyl-ACP to an acyl acceptor. Can efficiently catalyze the conversion of palmitoleoyl-ACP (cis-hexadec-9-enoyl-ACP) to cis-vaccenoyl-ACP (cis-octadec-11-enoyl-ACP), an essential step in the thermal regulation of fatty acid composition.</text>
</comment>
<dbReference type="NCBIfam" id="TIGR03150">
    <property type="entry name" value="fabF"/>
    <property type="match status" value="1"/>
</dbReference>
<gene>
    <name evidence="18" type="primary">fabF</name>
    <name evidence="18" type="ORF">FA727_01585</name>
</gene>
<dbReference type="Pfam" id="PF02801">
    <property type="entry name" value="Ketoacyl-synt_C"/>
    <property type="match status" value="1"/>
</dbReference>
<evidence type="ECO:0000313" key="18">
    <source>
        <dbReference type="EMBL" id="TKC18274.1"/>
    </source>
</evidence>
<feature type="active site" description="For beta-ketoacyl synthase activity" evidence="15">
    <location>
        <position position="164"/>
    </location>
</feature>
<evidence type="ECO:0000256" key="9">
    <source>
        <dbReference type="ARBA" id="ARBA00023160"/>
    </source>
</evidence>
<dbReference type="PANTHER" id="PTHR11712:SF336">
    <property type="entry name" value="3-OXOACYL-[ACYL-CARRIER-PROTEIN] SYNTHASE, MITOCHONDRIAL"/>
    <property type="match status" value="1"/>
</dbReference>
<evidence type="ECO:0000256" key="1">
    <source>
        <dbReference type="ARBA" id="ARBA00005194"/>
    </source>
</evidence>
<dbReference type="PIRSF" id="PIRSF000447">
    <property type="entry name" value="KAS_II"/>
    <property type="match status" value="1"/>
</dbReference>
<dbReference type="InterPro" id="IPR020841">
    <property type="entry name" value="PKS_Beta-ketoAc_synthase_dom"/>
</dbReference>
<keyword evidence="7" id="KW-0276">Fatty acid metabolism</keyword>
<evidence type="ECO:0000256" key="12">
    <source>
        <dbReference type="ARBA" id="ARBA00047318"/>
    </source>
</evidence>
<dbReference type="InterPro" id="IPR000794">
    <property type="entry name" value="Beta-ketoacyl_synthase"/>
</dbReference>
<evidence type="ECO:0000256" key="13">
    <source>
        <dbReference type="ARBA" id="ARBA00047659"/>
    </source>
</evidence>
<reference evidence="18 19" key="1">
    <citation type="journal article" date="2011" name="J. Microbiol.">
        <title>Bacillus kyonggiensis sp. nov., isolated from soil of a lettuce field.</title>
        <authorList>
            <person name="Dong K."/>
            <person name="Lee S."/>
        </authorList>
    </citation>
    <scope>NUCLEOTIDE SEQUENCE [LARGE SCALE GENOMIC DNA]</scope>
    <source>
        <strain evidence="18 19">NB22</strain>
    </source>
</reference>
<keyword evidence="10 14" id="KW-0012">Acyltransferase</keyword>
<evidence type="ECO:0000256" key="11">
    <source>
        <dbReference type="ARBA" id="ARBA00024006"/>
    </source>
</evidence>
<evidence type="ECO:0000256" key="5">
    <source>
        <dbReference type="ARBA" id="ARBA00022516"/>
    </source>
</evidence>
<dbReference type="FunFam" id="3.40.47.10:FF:000026">
    <property type="entry name" value="3-oxoacyl-[acyl-carrier-protein] synthase 2"/>
    <property type="match status" value="1"/>
</dbReference>
<dbReference type="InterPro" id="IPR016039">
    <property type="entry name" value="Thiolase-like"/>
</dbReference>
<comment type="catalytic activity">
    <reaction evidence="12 14">
        <text>(9Z)-hexadecenoyl-[ACP] + malonyl-[ACP] + H(+) = 3-oxo-(11Z)-octadecenoyl-[ACP] + holo-[ACP] + CO2</text>
        <dbReference type="Rhea" id="RHEA:55040"/>
        <dbReference type="Rhea" id="RHEA-COMP:9623"/>
        <dbReference type="Rhea" id="RHEA-COMP:9685"/>
        <dbReference type="Rhea" id="RHEA-COMP:10800"/>
        <dbReference type="Rhea" id="RHEA-COMP:14074"/>
        <dbReference type="ChEBI" id="CHEBI:15378"/>
        <dbReference type="ChEBI" id="CHEBI:16526"/>
        <dbReference type="ChEBI" id="CHEBI:64479"/>
        <dbReference type="ChEBI" id="CHEBI:78449"/>
        <dbReference type="ChEBI" id="CHEBI:83989"/>
        <dbReference type="ChEBI" id="CHEBI:138538"/>
        <dbReference type="EC" id="2.3.1.179"/>
    </reaction>
</comment>
<dbReference type="GO" id="GO:0006633">
    <property type="term" value="P:fatty acid biosynthetic process"/>
    <property type="evidence" value="ECO:0007669"/>
    <property type="project" value="UniProtKB-UniRule"/>
</dbReference>
<dbReference type="EMBL" id="SWBM01000001">
    <property type="protein sequence ID" value="TKC18274.1"/>
    <property type="molecule type" value="Genomic_DNA"/>
</dbReference>
<comment type="catalytic activity">
    <reaction evidence="13 14">
        <text>a fatty acyl-[ACP] + malonyl-[ACP] + H(+) = a 3-oxoacyl-[ACP] + holo-[ACP] + CO2</text>
        <dbReference type="Rhea" id="RHEA:22836"/>
        <dbReference type="Rhea" id="RHEA-COMP:9623"/>
        <dbReference type="Rhea" id="RHEA-COMP:9685"/>
        <dbReference type="Rhea" id="RHEA-COMP:9916"/>
        <dbReference type="Rhea" id="RHEA-COMP:14125"/>
        <dbReference type="ChEBI" id="CHEBI:15378"/>
        <dbReference type="ChEBI" id="CHEBI:16526"/>
        <dbReference type="ChEBI" id="CHEBI:64479"/>
        <dbReference type="ChEBI" id="CHEBI:78449"/>
        <dbReference type="ChEBI" id="CHEBI:78776"/>
        <dbReference type="ChEBI" id="CHEBI:138651"/>
    </reaction>
</comment>
<dbReference type="InterPro" id="IPR018201">
    <property type="entry name" value="Ketoacyl_synth_AS"/>
</dbReference>
<evidence type="ECO:0000256" key="7">
    <source>
        <dbReference type="ARBA" id="ARBA00022832"/>
    </source>
</evidence>
<dbReference type="PANTHER" id="PTHR11712">
    <property type="entry name" value="POLYKETIDE SYNTHASE-RELATED"/>
    <property type="match status" value="1"/>
</dbReference>
<dbReference type="CDD" id="cd00834">
    <property type="entry name" value="KAS_I_II"/>
    <property type="match status" value="1"/>
</dbReference>
<dbReference type="SMART" id="SM00825">
    <property type="entry name" value="PKS_KS"/>
    <property type="match status" value="1"/>
</dbReference>
<dbReference type="RefSeq" id="WP_136828988.1">
    <property type="nucleotide sequence ID" value="NZ_SWBM01000001.1"/>
</dbReference>
<dbReference type="UniPathway" id="UPA00094"/>
<comment type="similarity">
    <text evidence="2 14 16">Belongs to the thiolase-like superfamily. Beta-ketoacyl-ACP synthases family.</text>
</comment>
<evidence type="ECO:0000259" key="17">
    <source>
        <dbReference type="PROSITE" id="PS52004"/>
    </source>
</evidence>
<dbReference type="OrthoDB" id="9808669at2"/>
<dbReference type="Proteomes" id="UP000307756">
    <property type="component" value="Unassembled WGS sequence"/>
</dbReference>
<dbReference type="AlphaFoldDB" id="A0A4U1D759"/>
<dbReference type="GO" id="GO:0004315">
    <property type="term" value="F:3-oxoacyl-[acyl-carrier-protein] synthase activity"/>
    <property type="evidence" value="ECO:0007669"/>
    <property type="project" value="UniProtKB-UniRule"/>
</dbReference>
<organism evidence="18 19">
    <name type="scientific">Robertmurraya kyonggiensis</name>
    <dbReference type="NCBI Taxonomy" id="1037680"/>
    <lineage>
        <taxon>Bacteria</taxon>
        <taxon>Bacillati</taxon>
        <taxon>Bacillota</taxon>
        <taxon>Bacilli</taxon>
        <taxon>Bacillales</taxon>
        <taxon>Bacillaceae</taxon>
        <taxon>Robertmurraya</taxon>
    </lineage>
</organism>
<evidence type="ECO:0000256" key="10">
    <source>
        <dbReference type="ARBA" id="ARBA00023315"/>
    </source>
</evidence>
<evidence type="ECO:0000256" key="8">
    <source>
        <dbReference type="ARBA" id="ARBA00023098"/>
    </source>
</evidence>
<dbReference type="InterPro" id="IPR014031">
    <property type="entry name" value="Ketoacyl_synth_C"/>
</dbReference>
<proteinExistence type="inferred from homology"/>
<evidence type="ECO:0000256" key="2">
    <source>
        <dbReference type="ARBA" id="ARBA00008467"/>
    </source>
</evidence>
<dbReference type="NCBIfam" id="NF004970">
    <property type="entry name" value="PRK06333.1"/>
    <property type="match status" value="1"/>
</dbReference>
<comment type="caution">
    <text evidence="18">The sequence shown here is derived from an EMBL/GenBank/DDBJ whole genome shotgun (WGS) entry which is preliminary data.</text>
</comment>
<dbReference type="SUPFAM" id="SSF53901">
    <property type="entry name" value="Thiolase-like"/>
    <property type="match status" value="2"/>
</dbReference>
<evidence type="ECO:0000256" key="6">
    <source>
        <dbReference type="ARBA" id="ARBA00022679"/>
    </source>
</evidence>
<dbReference type="InterPro" id="IPR017568">
    <property type="entry name" value="3-oxoacyl-ACP_synth-2"/>
</dbReference>
<dbReference type="PROSITE" id="PS00606">
    <property type="entry name" value="KS3_1"/>
    <property type="match status" value="1"/>
</dbReference>
<evidence type="ECO:0000313" key="19">
    <source>
        <dbReference type="Proteomes" id="UP000307756"/>
    </source>
</evidence>
<keyword evidence="9 14" id="KW-0275">Fatty acid biosynthesis</keyword>
<feature type="domain" description="Ketosynthase family 3 (KS3)" evidence="17">
    <location>
        <begin position="3"/>
        <end position="410"/>
    </location>
</feature>
<evidence type="ECO:0000256" key="4">
    <source>
        <dbReference type="ARBA" id="ARBA00014657"/>
    </source>
</evidence>
<evidence type="ECO:0000256" key="16">
    <source>
        <dbReference type="RuleBase" id="RU003694"/>
    </source>
</evidence>
<sequence>MTKRRVVVTGVGAVTPLGSNVETTWNNIINGVSGVGLLTRLNPEEYPAKVVAEIKDFNVEDYIDKKDARKMDRFTHYAVAASLMAVKDSGLDINEQNSHRVGVWIGSGIGGMETFENQFETFLDKGYRRVSPFFVPMMIPDMATGQVSISLGARGFNSCTVTACATGTNSIGDAFKVIQRGDADAMVTGGAEAPITRMAMAGFSANKALSTNPDPQTASRPFDLNRDGFVMGEGAGIIVLEELEHALARGAKIYAEIVGYGATGDAYHITAPAPGGEGGARAMKMAIEDAGLTPSDVGYINAHGTSTDYNDKFETLAIKEVFGEHAYKVPVSSTKSMTGHLLGAAGGVEAIFAVMAIKDSILPPTINLETPDPECDLDYVPNHARKQEVNVAISNSLGFGGHNATIAFRKYEG</sequence>
<dbReference type="Pfam" id="PF00109">
    <property type="entry name" value="ketoacyl-synt"/>
    <property type="match status" value="1"/>
</dbReference>
<protein>
    <recommendedName>
        <fullName evidence="4 14">3-oxoacyl-[acyl-carrier-protein] synthase 2</fullName>
        <ecNumber evidence="3 14">2.3.1.179</ecNumber>
    </recommendedName>
</protein>
<keyword evidence="8" id="KW-0443">Lipid metabolism</keyword>
<evidence type="ECO:0000256" key="3">
    <source>
        <dbReference type="ARBA" id="ARBA00012356"/>
    </source>
</evidence>
<dbReference type="GO" id="GO:0005829">
    <property type="term" value="C:cytosol"/>
    <property type="evidence" value="ECO:0007669"/>
    <property type="project" value="TreeGrafter"/>
</dbReference>